<reference evidence="2 3" key="1">
    <citation type="submission" date="2020-08" db="EMBL/GenBank/DDBJ databases">
        <authorList>
            <person name="Hejnol A."/>
        </authorList>
    </citation>
    <scope>NUCLEOTIDE SEQUENCE [LARGE SCALE GENOMIC DNA]</scope>
</reference>
<keyword evidence="3" id="KW-1185">Reference proteome</keyword>
<dbReference type="AlphaFoldDB" id="A0A7I8VL82"/>
<dbReference type="OrthoDB" id="10266592at2759"/>
<name>A0A7I8VL82_9ANNE</name>
<accession>A0A7I8VL82</accession>
<comment type="caution">
    <text evidence="2">The sequence shown here is derived from an EMBL/GenBank/DDBJ whole genome shotgun (WGS) entry which is preliminary data.</text>
</comment>
<evidence type="ECO:0000313" key="2">
    <source>
        <dbReference type="EMBL" id="CAD5117051.1"/>
    </source>
</evidence>
<feature type="chain" id="PRO_5029799518" evidence="1">
    <location>
        <begin position="18"/>
        <end position="711"/>
    </location>
</feature>
<gene>
    <name evidence="2" type="ORF">DGYR_LOCUS5618</name>
</gene>
<dbReference type="Proteomes" id="UP000549394">
    <property type="component" value="Unassembled WGS sequence"/>
</dbReference>
<protein>
    <submittedName>
        <fullName evidence="2">Uncharacterized protein</fullName>
    </submittedName>
</protein>
<evidence type="ECO:0000256" key="1">
    <source>
        <dbReference type="SAM" id="SignalP"/>
    </source>
</evidence>
<keyword evidence="1" id="KW-0732">Signal</keyword>
<proteinExistence type="predicted"/>
<sequence length="711" mass="81066">MIIRFYLFVSLLQAAFSYQTYPNPDWLVSTISHSANVSTTSRGNLIIQNSLITREFSIKPDFTTVDYYSFDKEASILRALGPEAVISLDGITYFVGHLNTSTITRGYLNRTELREKATYDVKAFHFSAYRITKPEEPFPYKPKRGAPEDIVWPPAGVRLEVDFKAPNSAPDPHKGVLITISYELYDGVPILSKKMRAKTLSEEAESVNFSLLSLEFLAVNSPWASRNWHVDTQYGRNGYGWMHVETDWAHGTQVVWSDDPSQPSMPGSFMPTLNVSFSPPAFALKLDKEGFESFSVRQLVHASDDDERIGLSKRRMLRLLAPHTQENPIFFHMVDSKSVAVRSLIDQMAEVGFEMLLYSFGSGFDLESEDPAYIKSIAEDIAYAHAKGIEVGGYDLIALSRRTIPKYMALDETGNSTDSTCFASEWYDVLLEKMISFMDKTGLSAVETDGPYGGYSCSSKNHKYHRNNQDSVYRQQKKQGEMYRLLRRRTVYINQPDNYFYDGGSKTGMGYNENQYSLPRWQDISISRQTVFDNTFLKTPTVGWMHVPLVQYHGGGAAAIFEPLTQHSLEYKWALEQYLGAGVAACYRGYRLFDSNTTKRIVKETVDFYKTYRQLLISDIIHVRRPDMQSIDAYLHVNPKLKDKALLMAFNPTESRLRTTMTIPLYYTGLTKSCIVSERGGKSCEIFLSRDYTIRLDIELNAYSITWYVIN</sequence>
<feature type="signal peptide" evidence="1">
    <location>
        <begin position="1"/>
        <end position="17"/>
    </location>
</feature>
<dbReference type="EMBL" id="CAJFCJ010000007">
    <property type="protein sequence ID" value="CAD5117051.1"/>
    <property type="molecule type" value="Genomic_DNA"/>
</dbReference>
<evidence type="ECO:0000313" key="3">
    <source>
        <dbReference type="Proteomes" id="UP000549394"/>
    </source>
</evidence>
<organism evidence="2 3">
    <name type="scientific">Dimorphilus gyrociliatus</name>
    <dbReference type="NCBI Taxonomy" id="2664684"/>
    <lineage>
        <taxon>Eukaryota</taxon>
        <taxon>Metazoa</taxon>
        <taxon>Spiralia</taxon>
        <taxon>Lophotrochozoa</taxon>
        <taxon>Annelida</taxon>
        <taxon>Polychaeta</taxon>
        <taxon>Polychaeta incertae sedis</taxon>
        <taxon>Dinophilidae</taxon>
        <taxon>Dimorphilus</taxon>
    </lineage>
</organism>